<proteinExistence type="predicted"/>
<dbReference type="AlphaFoldDB" id="A0A917BBP1"/>
<dbReference type="InterPro" id="IPR002641">
    <property type="entry name" value="PNPLA_dom"/>
</dbReference>
<accession>A0A917BBP1</accession>
<name>A0A917BBP1_9MICO</name>
<dbReference type="GO" id="GO:0006629">
    <property type="term" value="P:lipid metabolic process"/>
    <property type="evidence" value="ECO:0007669"/>
    <property type="project" value="UniProtKB-KW"/>
</dbReference>
<dbReference type="Pfam" id="PF01734">
    <property type="entry name" value="Patatin"/>
    <property type="match status" value="1"/>
</dbReference>
<dbReference type="InterPro" id="IPR016035">
    <property type="entry name" value="Acyl_Trfase/lysoPLipase"/>
</dbReference>
<evidence type="ECO:0000256" key="1">
    <source>
        <dbReference type="ARBA" id="ARBA00023098"/>
    </source>
</evidence>
<dbReference type="Gene3D" id="3.40.1090.10">
    <property type="entry name" value="Cytosolic phospholipase A2 catalytic domain"/>
    <property type="match status" value="1"/>
</dbReference>
<dbReference type="RefSeq" id="WP_188679467.1">
    <property type="nucleotide sequence ID" value="NZ_BMGP01000005.1"/>
</dbReference>
<evidence type="ECO:0000313" key="4">
    <source>
        <dbReference type="Proteomes" id="UP000598775"/>
    </source>
</evidence>
<keyword evidence="1" id="KW-0443">Lipid metabolism</keyword>
<reference evidence="3 4" key="1">
    <citation type="journal article" date="2014" name="Int. J. Syst. Evol. Microbiol.">
        <title>Complete genome sequence of Corynebacterium casei LMG S-19264T (=DSM 44701T), isolated from a smear-ripened cheese.</title>
        <authorList>
            <consortium name="US DOE Joint Genome Institute (JGI-PGF)"/>
            <person name="Walter F."/>
            <person name="Albersmeier A."/>
            <person name="Kalinowski J."/>
            <person name="Ruckert C."/>
        </authorList>
    </citation>
    <scope>NUCLEOTIDE SEQUENCE [LARGE SCALE GENOMIC DNA]</scope>
    <source>
        <strain evidence="3 4">CGMCC 1.12976</strain>
    </source>
</reference>
<dbReference type="EMBL" id="BMGP01000005">
    <property type="protein sequence ID" value="GGF34402.1"/>
    <property type="molecule type" value="Genomic_DNA"/>
</dbReference>
<comment type="caution">
    <text evidence="3">The sequence shown here is derived from an EMBL/GenBank/DDBJ whole genome shotgun (WGS) entry which is preliminary data.</text>
</comment>
<dbReference type="Proteomes" id="UP000598775">
    <property type="component" value="Unassembled WGS sequence"/>
</dbReference>
<sequence>MNSTPFKTLHVSLETNSNEFGSDEHPHTVVTDFTHSVGERAVVLGGGGAAGNAWLIGVIAGLFDGGIDVTAADLMVGTSAGATAAAQITAARPPQLPQLSQLYEEILSAPVSLPGSAPGRATAAQGHGPVHGPLGSMVDHLQRTNDVIAAADGPVDVRRRLAASVLELDDAFDLERQAQWRATVARRLPSPLWPRQSVLITVVDARTGDPVVFDQHSGIDLVDAVAASTAGGAPFTIGGVPYFDGGYRRSSENADLAVGHRRVLVLSPFGGRTRMPLDWNMHLAPQLDELRASGSAVETVVPDDVAVEAFGGNMMNLAARAPAARAGFSQGRARAAELADFWG</sequence>
<protein>
    <submittedName>
        <fullName evidence="3">Patatin</fullName>
    </submittedName>
</protein>
<evidence type="ECO:0000313" key="3">
    <source>
        <dbReference type="EMBL" id="GGF34402.1"/>
    </source>
</evidence>
<dbReference type="SUPFAM" id="SSF52151">
    <property type="entry name" value="FabD/lysophospholipase-like"/>
    <property type="match status" value="1"/>
</dbReference>
<feature type="domain" description="PNPLA" evidence="2">
    <location>
        <begin position="42"/>
        <end position="249"/>
    </location>
</feature>
<evidence type="ECO:0000259" key="2">
    <source>
        <dbReference type="Pfam" id="PF01734"/>
    </source>
</evidence>
<gene>
    <name evidence="3" type="ORF">GCM10011399_29410</name>
</gene>
<organism evidence="3 4">
    <name type="scientific">Subtercola lobariae</name>
    <dbReference type="NCBI Taxonomy" id="1588641"/>
    <lineage>
        <taxon>Bacteria</taxon>
        <taxon>Bacillati</taxon>
        <taxon>Actinomycetota</taxon>
        <taxon>Actinomycetes</taxon>
        <taxon>Micrococcales</taxon>
        <taxon>Microbacteriaceae</taxon>
        <taxon>Subtercola</taxon>
    </lineage>
</organism>
<keyword evidence="4" id="KW-1185">Reference proteome</keyword>